<dbReference type="SUPFAM" id="SSF52540">
    <property type="entry name" value="P-loop containing nucleoside triphosphate hydrolases"/>
    <property type="match status" value="1"/>
</dbReference>
<name>A0ABR4HGN5_9EURO</name>
<dbReference type="InterPro" id="IPR027417">
    <property type="entry name" value="P-loop_NTPase"/>
</dbReference>
<proteinExistence type="predicted"/>
<protein>
    <recommendedName>
        <fullName evidence="1">Novel STAND NTPase 3 domain-containing protein</fullName>
    </recommendedName>
</protein>
<sequence length="560" mass="63952">MALSYSATPMTASFSSPLAELPAVAEDSAMAQHKINEDIDLQSIYRRSDTVQKLADLIDEEKVVLVLGAPKSGKTTLALLLQSYYASQKKNVIYTNAWEDIDKYRPQIGDLGALEQMLHRRSAIPAKGIASGAIIIVDDSHTSYPDFFFWNSIIKPLLSGLFYRQVRFCLFSSYGNPSTGVEQVIGSYHPVTFGSQRRVSLTIQPKGPPFALFFTEPEFHSVIDKIIANNHPLSNITLDNDAKDYLFSLTNGHPGGTKSLVDLISFQCRGSIKHGETIITKDQILGSMKIEEKEKDVWDYLERTPVYQSFPKANQLSLEARAILAHVLETGNRLWYESYLPCEDNEELDRCYQEGWLYLTEDGFFGNHLYVLPSRLHEKWVESLINQEKKHFPSKFPSLQDLVMTILREFSPTLLDMSSRGRKLSSAASYRPVEAQYQDEFYRVFNQVVGRGVPISSEWSRTGHGRVDFWIKEKQWAIKFLKDHDRVDEYIVRVSQNGKHYDWVKDDMAKDWIIVNCATSMPHKVYPEPRLIHAVFNPDYKGVRILDNGLNELGYHVLTN</sequence>
<feature type="domain" description="Novel STAND NTPase 3" evidence="1">
    <location>
        <begin position="48"/>
        <end position="104"/>
    </location>
</feature>
<reference evidence="2 3" key="1">
    <citation type="submission" date="2024-07" db="EMBL/GenBank/DDBJ databases">
        <title>Section-level genome sequencing and comparative genomics of Aspergillus sections Usti and Cavernicolus.</title>
        <authorList>
            <consortium name="Lawrence Berkeley National Laboratory"/>
            <person name="Nybo J.L."/>
            <person name="Vesth T.C."/>
            <person name="Theobald S."/>
            <person name="Frisvad J.C."/>
            <person name="Larsen T.O."/>
            <person name="Kjaerboelling I."/>
            <person name="Rothschild-Mancinelli K."/>
            <person name="Lyhne E.K."/>
            <person name="Kogle M.E."/>
            <person name="Barry K."/>
            <person name="Clum A."/>
            <person name="Na H."/>
            <person name="Ledsgaard L."/>
            <person name="Lin J."/>
            <person name="Lipzen A."/>
            <person name="Kuo A."/>
            <person name="Riley R."/>
            <person name="Mondo S."/>
            <person name="Labutti K."/>
            <person name="Haridas S."/>
            <person name="Pangalinan J."/>
            <person name="Salamov A.A."/>
            <person name="Simmons B.A."/>
            <person name="Magnuson J.K."/>
            <person name="Chen J."/>
            <person name="Drula E."/>
            <person name="Henrissat B."/>
            <person name="Wiebenga A."/>
            <person name="Lubbers R.J."/>
            <person name="Gomes A.C."/>
            <person name="Makela M.R."/>
            <person name="Stajich J."/>
            <person name="Grigoriev I.V."/>
            <person name="Mortensen U.H."/>
            <person name="De Vries R.P."/>
            <person name="Baker S.E."/>
            <person name="Andersen M.R."/>
        </authorList>
    </citation>
    <scope>NUCLEOTIDE SEQUENCE [LARGE SCALE GENOMIC DNA]</scope>
    <source>
        <strain evidence="2 3">CBS 588.65</strain>
    </source>
</reference>
<evidence type="ECO:0000259" key="1">
    <source>
        <dbReference type="Pfam" id="PF20720"/>
    </source>
</evidence>
<accession>A0ABR4HGN5</accession>
<evidence type="ECO:0000313" key="3">
    <source>
        <dbReference type="Proteomes" id="UP001610334"/>
    </source>
</evidence>
<dbReference type="Gene3D" id="3.40.50.300">
    <property type="entry name" value="P-loop containing nucleotide triphosphate hydrolases"/>
    <property type="match status" value="1"/>
</dbReference>
<evidence type="ECO:0000313" key="2">
    <source>
        <dbReference type="EMBL" id="KAL2814334.1"/>
    </source>
</evidence>
<gene>
    <name evidence="2" type="ORF">BJX63DRAFT_203552</name>
</gene>
<dbReference type="Proteomes" id="UP001610334">
    <property type="component" value="Unassembled WGS sequence"/>
</dbReference>
<dbReference type="EMBL" id="JBFXLT010000034">
    <property type="protein sequence ID" value="KAL2814334.1"/>
    <property type="molecule type" value="Genomic_DNA"/>
</dbReference>
<dbReference type="InterPro" id="IPR049050">
    <property type="entry name" value="nSTAND3"/>
</dbReference>
<organism evidence="2 3">
    <name type="scientific">Aspergillus granulosus</name>
    <dbReference type="NCBI Taxonomy" id="176169"/>
    <lineage>
        <taxon>Eukaryota</taxon>
        <taxon>Fungi</taxon>
        <taxon>Dikarya</taxon>
        <taxon>Ascomycota</taxon>
        <taxon>Pezizomycotina</taxon>
        <taxon>Eurotiomycetes</taxon>
        <taxon>Eurotiomycetidae</taxon>
        <taxon>Eurotiales</taxon>
        <taxon>Aspergillaceae</taxon>
        <taxon>Aspergillus</taxon>
        <taxon>Aspergillus subgen. Nidulantes</taxon>
    </lineage>
</organism>
<dbReference type="Pfam" id="PF20720">
    <property type="entry name" value="nSTAND3"/>
    <property type="match status" value="1"/>
</dbReference>
<comment type="caution">
    <text evidence="2">The sequence shown here is derived from an EMBL/GenBank/DDBJ whole genome shotgun (WGS) entry which is preliminary data.</text>
</comment>
<keyword evidence="3" id="KW-1185">Reference proteome</keyword>